<sequence>MPYKDIQKRLEEHFSTPLSDFYDRRIIFWKDEDQEFESVFDELELDGVSKIKLNGSNAFEVKKLLSADDLTGNYLVYSPISYEHPEDNWLLNIELYSEEFRSDLTSLRMSSLGIDDTPVLRKTVKLYSKFFDSKARGAKLVKMQNTYTAPTQLHLDIMAVLAGAESGSISQILQKLLTDDLDASSNTVIENISSFGSLPAFKQVINRFTGYPENQELDLEELAAFILISALAQNFDESLLRGLESYISGTKNANCYSFVHEWMLSKDRKSYFDLARDVEARLRLASRFEKADVDALLSSDIFPGIDEAVLSRYFSEIGENVIKVEDILLAVESKRTQAWFAEFEDFYDCLYYAAKMQEFYLKYNSGFHFTKPQEVWKFYEDEAYLMDTCYRKFQLSFQNALSQNNEVLEENLRQAAETVEKLYHNWFLAGLMEKWTELAESDFASLGYVSNIDRQKDFYSNMVNLENKKGPSRRSVVIISDALRYEVAAQLRDELVTQTNGAAELTARQSVFPSITKFGMASLLNVWNPSIEISNGTPEVLLDGFSTKSTKDREKRLQTINPKSAAIQAEDYKAMKMKERREYLKGKEVIYIYHNKIDAIGDKAPTEKDVFKACEQAVEELRSLVKTLINDNVSEVLITADHGFLYTYESLQEMNKISSKVLDSEAYEVGRRYILAPEGTQADYLLPVNISHEFGGTPMVGFTPRDTSRIKISGGGANFVHGGISLQEMMVPVIQFKSKYKSKNKDFTERELAKIQLLSENHKISNLGFSLDFYQPVPVGDKILPAVYRIFMMDEDGNTVSDIKEVIADKDSPNNIDRKYHVSFNLKPGQYDRKKDYKLVISNGTDIPVEENFTIDIALADDFGFDL</sequence>
<comment type="caution">
    <text evidence="2">The sequence shown here is derived from an EMBL/GenBank/DDBJ whole genome shotgun (WGS) entry which is preliminary data.</text>
</comment>
<dbReference type="Proteomes" id="UP000186758">
    <property type="component" value="Unassembled WGS sequence"/>
</dbReference>
<dbReference type="InterPro" id="IPR014060">
    <property type="entry name" value="PglZ"/>
</dbReference>
<dbReference type="RefSeq" id="WP_075884669.1">
    <property type="nucleotide sequence ID" value="NZ_CAPAXO010000025.1"/>
</dbReference>
<dbReference type="EMBL" id="MPJZ01000013">
    <property type="protein sequence ID" value="OLU46937.1"/>
    <property type="molecule type" value="Genomic_DNA"/>
</dbReference>
<dbReference type="AlphaFoldDB" id="A0A1Q9YMV3"/>
<dbReference type="NCBIfam" id="TIGR02687">
    <property type="entry name" value="BREX-1 system phosphatase PglZ type A"/>
    <property type="match status" value="1"/>
</dbReference>
<evidence type="ECO:0000256" key="1">
    <source>
        <dbReference type="SAM" id="Coils"/>
    </source>
</evidence>
<dbReference type="Pfam" id="PF08665">
    <property type="entry name" value="PglZ"/>
    <property type="match status" value="1"/>
</dbReference>
<accession>A0A1Q9YMV3</accession>
<name>A0A1Q9YMV3_9FIRM</name>
<proteinExistence type="predicted"/>
<gene>
    <name evidence="2" type="ORF">BO223_01520</name>
</gene>
<evidence type="ECO:0000313" key="3">
    <source>
        <dbReference type="Proteomes" id="UP000186758"/>
    </source>
</evidence>
<organism evidence="2 3">
    <name type="scientific">Faecalibaculum rodentium</name>
    <dbReference type="NCBI Taxonomy" id="1702221"/>
    <lineage>
        <taxon>Bacteria</taxon>
        <taxon>Bacillati</taxon>
        <taxon>Bacillota</taxon>
        <taxon>Erysipelotrichia</taxon>
        <taxon>Erysipelotrichales</taxon>
        <taxon>Erysipelotrichaceae</taxon>
        <taxon>Faecalibaculum</taxon>
    </lineage>
</organism>
<feature type="coiled-coil region" evidence="1">
    <location>
        <begin position="398"/>
        <end position="425"/>
    </location>
</feature>
<keyword evidence="1" id="KW-0175">Coiled coil</keyword>
<evidence type="ECO:0000313" key="2">
    <source>
        <dbReference type="EMBL" id="OLU46937.1"/>
    </source>
</evidence>
<protein>
    <submittedName>
        <fullName evidence="2">TIGR02687 family protein</fullName>
    </submittedName>
</protein>
<reference evidence="2 3" key="1">
    <citation type="submission" date="2016-11" db="EMBL/GenBank/DDBJ databases">
        <title>Description of two novel members of the family Erysipelotrichaceae: Ileibacterium lipovorans gen. nov., sp. nov. and Dubosiella newyorkensis, gen. nov., sp. nov.</title>
        <authorList>
            <person name="Cox L.M."/>
            <person name="Sohn J."/>
            <person name="Tyrrell K.L."/>
            <person name="Citron D.M."/>
            <person name="Lawson P.A."/>
            <person name="Patel N.B."/>
            <person name="Iizumi T."/>
            <person name="Perez-Perez G.I."/>
            <person name="Goldstein E.J."/>
            <person name="Blaser M.J."/>
        </authorList>
    </citation>
    <scope>NUCLEOTIDE SEQUENCE [LARGE SCALE GENOMIC DNA]</scope>
    <source>
        <strain evidence="2 3">NYU-BL-K8</strain>
    </source>
</reference>